<dbReference type="InterPro" id="IPR014752">
    <property type="entry name" value="Arrestin-like_C"/>
</dbReference>
<evidence type="ECO:0000256" key="1">
    <source>
        <dbReference type="SAM" id="MobiDB-lite"/>
    </source>
</evidence>
<dbReference type="Proteomes" id="UP000240883">
    <property type="component" value="Unassembled WGS sequence"/>
</dbReference>
<feature type="region of interest" description="Disordered" evidence="1">
    <location>
        <begin position="268"/>
        <end position="287"/>
    </location>
</feature>
<dbReference type="AlphaFoldDB" id="A0A2T2NAM9"/>
<reference evidence="3 4" key="1">
    <citation type="journal article" date="2018" name="Front. Microbiol.">
        <title>Genome-Wide Analysis of Corynespora cassiicola Leaf Fall Disease Putative Effectors.</title>
        <authorList>
            <person name="Lopez D."/>
            <person name="Ribeiro S."/>
            <person name="Label P."/>
            <person name="Fumanal B."/>
            <person name="Venisse J.S."/>
            <person name="Kohler A."/>
            <person name="de Oliveira R.R."/>
            <person name="Labutti K."/>
            <person name="Lipzen A."/>
            <person name="Lail K."/>
            <person name="Bauer D."/>
            <person name="Ohm R.A."/>
            <person name="Barry K.W."/>
            <person name="Spatafora J."/>
            <person name="Grigoriev I.V."/>
            <person name="Martin F.M."/>
            <person name="Pujade-Renaud V."/>
        </authorList>
    </citation>
    <scope>NUCLEOTIDE SEQUENCE [LARGE SCALE GENOMIC DNA]</scope>
    <source>
        <strain evidence="3 4">Philippines</strain>
    </source>
</reference>
<feature type="region of interest" description="Disordered" evidence="1">
    <location>
        <begin position="385"/>
        <end position="415"/>
    </location>
</feature>
<proteinExistence type="predicted"/>
<dbReference type="Pfam" id="PF13002">
    <property type="entry name" value="LDB19"/>
    <property type="match status" value="1"/>
</dbReference>
<dbReference type="EMBL" id="KZ678141">
    <property type="protein sequence ID" value="PSN62502.1"/>
    <property type="molecule type" value="Genomic_DNA"/>
</dbReference>
<evidence type="ECO:0000313" key="3">
    <source>
        <dbReference type="EMBL" id="PSN62502.1"/>
    </source>
</evidence>
<protein>
    <recommendedName>
        <fullName evidence="2">LDB19 N-terminal domain-containing protein</fullName>
    </recommendedName>
</protein>
<name>A0A2T2NAM9_CORCC</name>
<dbReference type="STRING" id="1448308.A0A2T2NAM9"/>
<dbReference type="OrthoDB" id="3832628at2759"/>
<feature type="compositionally biased region" description="Polar residues" evidence="1">
    <location>
        <begin position="39"/>
        <end position="52"/>
    </location>
</feature>
<dbReference type="InterPro" id="IPR024391">
    <property type="entry name" value="LDB19_N"/>
</dbReference>
<sequence>MSSLLPASWAKPLPFDNDLSGKHHHHHTRSIMHKLHMPKSSSKPNSTLQSPAVLTPPATASDVATIDIVEESPYIVFYDTPANSTGALFAGRLSVNAKKYPITLVECRVRLLLVSTATSSTELKHHTTEIHKWNLVESPSSSQRAHYEFPFSCLLPGHLPTTTTNAKSFALGYRLEATATTAAGDVITSTRNVDAKRILRPSSRQDFFFACPPTDMFASVKFPAVVQPSGDFFVNVRLSNIFKNKKNWQTRWRLREIKWRIEEVEKHASSAPQECDKSPRRRRRSSGAELGQELVRVIGRGEVTRGWSYDFEQGNVDVGFAAKCDPDKKPVLDVDYEGVAKVEHRLVMEMIVYEEQALKENLGQAIPIGGAHALKTHHSLVIAEQSESGLSWDEEGPPMYEDDGGSPPTYLDGDE</sequence>
<accession>A0A2T2NAM9</accession>
<gene>
    <name evidence="3" type="ORF">BS50DRAFT_577408</name>
</gene>
<keyword evidence="4" id="KW-1185">Reference proteome</keyword>
<dbReference type="Gene3D" id="2.60.40.640">
    <property type="match status" value="1"/>
</dbReference>
<feature type="region of interest" description="Disordered" evidence="1">
    <location>
        <begin position="18"/>
        <end position="54"/>
    </location>
</feature>
<evidence type="ECO:0000313" key="4">
    <source>
        <dbReference type="Proteomes" id="UP000240883"/>
    </source>
</evidence>
<organism evidence="3 4">
    <name type="scientific">Corynespora cassiicola Philippines</name>
    <dbReference type="NCBI Taxonomy" id="1448308"/>
    <lineage>
        <taxon>Eukaryota</taxon>
        <taxon>Fungi</taxon>
        <taxon>Dikarya</taxon>
        <taxon>Ascomycota</taxon>
        <taxon>Pezizomycotina</taxon>
        <taxon>Dothideomycetes</taxon>
        <taxon>Pleosporomycetidae</taxon>
        <taxon>Pleosporales</taxon>
        <taxon>Corynesporascaceae</taxon>
        <taxon>Corynespora</taxon>
    </lineage>
</organism>
<feature type="compositionally biased region" description="Basic and acidic residues" evidence="1">
    <location>
        <begin position="268"/>
        <end position="278"/>
    </location>
</feature>
<feature type="compositionally biased region" description="Acidic residues" evidence="1">
    <location>
        <begin position="392"/>
        <end position="404"/>
    </location>
</feature>
<feature type="domain" description="LDB19 N-terminal" evidence="2">
    <location>
        <begin position="121"/>
        <end position="271"/>
    </location>
</feature>
<evidence type="ECO:0000259" key="2">
    <source>
        <dbReference type="Pfam" id="PF13002"/>
    </source>
</evidence>
<feature type="compositionally biased region" description="Basic residues" evidence="1">
    <location>
        <begin position="22"/>
        <end position="37"/>
    </location>
</feature>